<evidence type="ECO:0000313" key="3">
    <source>
        <dbReference type="EMBL" id="GFJ83910.1"/>
    </source>
</evidence>
<dbReference type="GO" id="GO:0046872">
    <property type="term" value="F:metal ion binding"/>
    <property type="evidence" value="ECO:0007669"/>
    <property type="project" value="InterPro"/>
</dbReference>
<dbReference type="EMBL" id="BLPF01000003">
    <property type="protein sequence ID" value="GFJ83910.1"/>
    <property type="molecule type" value="Genomic_DNA"/>
</dbReference>
<reference evidence="3 4" key="2">
    <citation type="submission" date="2020-03" db="EMBL/GenBank/DDBJ databases">
        <authorList>
            <person name="Ichikawa N."/>
            <person name="Kimura A."/>
            <person name="Kitahashi Y."/>
            <person name="Uohara A."/>
        </authorList>
    </citation>
    <scope>NUCLEOTIDE SEQUENCE [LARGE SCALE GENOMIC DNA]</scope>
    <source>
        <strain evidence="3 4">NBRC 108639</strain>
    </source>
</reference>
<dbReference type="GO" id="GO:0005886">
    <property type="term" value="C:plasma membrane"/>
    <property type="evidence" value="ECO:0007669"/>
    <property type="project" value="TreeGrafter"/>
</dbReference>
<protein>
    <recommendedName>
        <fullName evidence="2">Mycothiol-dependent maleylpyruvate isomerase metal-binding domain-containing protein</fullName>
    </recommendedName>
</protein>
<comment type="caution">
    <text evidence="3">The sequence shown here is derived from an EMBL/GenBank/DDBJ whole genome shotgun (WGS) entry which is preliminary data.</text>
</comment>
<feature type="domain" description="Mycothiol-dependent maleylpyruvate isomerase metal-binding" evidence="2">
    <location>
        <begin position="12"/>
        <end position="77"/>
    </location>
</feature>
<accession>A0A6V8KKG2</accession>
<keyword evidence="4" id="KW-1185">Reference proteome</keyword>
<dbReference type="PANTHER" id="PTHR40758:SF1">
    <property type="entry name" value="CONSERVED PROTEIN"/>
    <property type="match status" value="1"/>
</dbReference>
<evidence type="ECO:0000313" key="4">
    <source>
        <dbReference type="Proteomes" id="UP000482800"/>
    </source>
</evidence>
<sequence>MHRILTFPDHLRLINERSNAFRAAVSAAPSLDLRVPTHPERTLFDLVQHVGMGRRKSAAIIAAGPADAPPDKSAWEDGVGAPRERGPSWPGGPSASNN</sequence>
<dbReference type="InterPro" id="IPR024344">
    <property type="entry name" value="MDMPI_metal-binding"/>
</dbReference>
<reference evidence="3 4" key="1">
    <citation type="submission" date="2020-03" db="EMBL/GenBank/DDBJ databases">
        <title>Whole genome shotgun sequence of Phytohabitans houttuyneae NBRC 108639.</title>
        <authorList>
            <person name="Komaki H."/>
            <person name="Tamura T."/>
        </authorList>
    </citation>
    <scope>NUCLEOTIDE SEQUENCE [LARGE SCALE GENOMIC DNA]</scope>
    <source>
        <strain evidence="3 4">NBRC 108639</strain>
    </source>
</reference>
<name>A0A6V8KKG2_9ACTN</name>
<evidence type="ECO:0000256" key="1">
    <source>
        <dbReference type="SAM" id="MobiDB-lite"/>
    </source>
</evidence>
<organism evidence="3 4">
    <name type="scientific">Phytohabitans houttuyneae</name>
    <dbReference type="NCBI Taxonomy" id="1076126"/>
    <lineage>
        <taxon>Bacteria</taxon>
        <taxon>Bacillati</taxon>
        <taxon>Actinomycetota</taxon>
        <taxon>Actinomycetes</taxon>
        <taxon>Micromonosporales</taxon>
        <taxon>Micromonosporaceae</taxon>
    </lineage>
</organism>
<dbReference type="AlphaFoldDB" id="A0A6V8KKG2"/>
<evidence type="ECO:0000259" key="2">
    <source>
        <dbReference type="Pfam" id="PF11716"/>
    </source>
</evidence>
<dbReference type="Proteomes" id="UP000482800">
    <property type="component" value="Unassembled WGS sequence"/>
</dbReference>
<dbReference type="PANTHER" id="PTHR40758">
    <property type="entry name" value="CONSERVED PROTEIN"/>
    <property type="match status" value="1"/>
</dbReference>
<dbReference type="Pfam" id="PF11716">
    <property type="entry name" value="MDMPI_N"/>
    <property type="match status" value="1"/>
</dbReference>
<proteinExistence type="predicted"/>
<feature type="region of interest" description="Disordered" evidence="1">
    <location>
        <begin position="64"/>
        <end position="98"/>
    </location>
</feature>
<gene>
    <name evidence="3" type="ORF">Phou_080900</name>
</gene>